<gene>
    <name evidence="6" type="ORF">GTW51_16160</name>
</gene>
<evidence type="ECO:0000256" key="3">
    <source>
        <dbReference type="ARBA" id="ARBA00023004"/>
    </source>
</evidence>
<dbReference type="PANTHER" id="PTHR42988:SF2">
    <property type="entry name" value="CYCLIC NUCLEOTIDE PHOSPHODIESTERASE CBUA0032-RELATED"/>
    <property type="match status" value="1"/>
</dbReference>
<dbReference type="PANTHER" id="PTHR42988">
    <property type="entry name" value="PHOSPHOHYDROLASE"/>
    <property type="match status" value="1"/>
</dbReference>
<organism evidence="6 7">
    <name type="scientific">Aurantimonas aggregata</name>
    <dbReference type="NCBI Taxonomy" id="2047720"/>
    <lineage>
        <taxon>Bacteria</taxon>
        <taxon>Pseudomonadati</taxon>
        <taxon>Pseudomonadota</taxon>
        <taxon>Alphaproteobacteria</taxon>
        <taxon>Hyphomicrobiales</taxon>
        <taxon>Aurantimonadaceae</taxon>
        <taxon>Aurantimonas</taxon>
    </lineage>
</organism>
<evidence type="ECO:0000256" key="2">
    <source>
        <dbReference type="ARBA" id="ARBA00022801"/>
    </source>
</evidence>
<dbReference type="EMBL" id="JAAAMJ010000014">
    <property type="protein sequence ID" value="NDV88235.1"/>
    <property type="molecule type" value="Genomic_DNA"/>
</dbReference>
<name>A0A6L9MKF9_9HYPH</name>
<keyword evidence="7" id="KW-1185">Reference proteome</keyword>
<evidence type="ECO:0000313" key="7">
    <source>
        <dbReference type="Proteomes" id="UP000476332"/>
    </source>
</evidence>
<comment type="similarity">
    <text evidence="4">Belongs to the cyclic nucleotide phosphodiesterase class-III family.</text>
</comment>
<dbReference type="Pfam" id="PF00149">
    <property type="entry name" value="Metallophos"/>
    <property type="match status" value="1"/>
</dbReference>
<evidence type="ECO:0000256" key="4">
    <source>
        <dbReference type="ARBA" id="ARBA00025742"/>
    </source>
</evidence>
<sequence>MKLIQITDPHLTLPGETLFGLDPHARLDACLDHVAKHHGDVDLVIVTGDLTHDGEPAAYAALAERLGGFALPFRLMLGNHDDRGRFAAAFPALAPDGGFFQGFVDTAEGRLILLDTLEAGRVEGHLSPERLHWLDRTLAGTGGRPAFVFMHHPPFPIHVPALDAVRLADAERFAAVLARHENVRHIFAGHVHRPSAGTWNGIGFTTLFGTCQQSAALFSENRFETSLEPPSYGVVFIDAATVTVHFVSFMA</sequence>
<dbReference type="SUPFAM" id="SSF56300">
    <property type="entry name" value="Metallo-dependent phosphatases"/>
    <property type="match status" value="1"/>
</dbReference>
<dbReference type="Gene3D" id="3.60.21.10">
    <property type="match status" value="1"/>
</dbReference>
<feature type="domain" description="Calcineurin-like phosphoesterase" evidence="5">
    <location>
        <begin position="1"/>
        <end position="194"/>
    </location>
</feature>
<dbReference type="CDD" id="cd07402">
    <property type="entry name" value="MPP_GpdQ"/>
    <property type="match status" value="1"/>
</dbReference>
<keyword evidence="1" id="KW-0479">Metal-binding</keyword>
<dbReference type="Proteomes" id="UP000476332">
    <property type="component" value="Unassembled WGS sequence"/>
</dbReference>
<dbReference type="InterPro" id="IPR050884">
    <property type="entry name" value="CNP_phosphodiesterase-III"/>
</dbReference>
<dbReference type="AlphaFoldDB" id="A0A6L9MKF9"/>
<evidence type="ECO:0000259" key="5">
    <source>
        <dbReference type="Pfam" id="PF00149"/>
    </source>
</evidence>
<dbReference type="InterPro" id="IPR004843">
    <property type="entry name" value="Calcineurin-like_PHP"/>
</dbReference>
<keyword evidence="2" id="KW-0378">Hydrolase</keyword>
<accession>A0A6L9MKF9</accession>
<dbReference type="InterPro" id="IPR026575">
    <property type="entry name" value="GpdQ/CpdA-like"/>
</dbReference>
<reference evidence="6 7" key="1">
    <citation type="submission" date="2020-01" db="EMBL/GenBank/DDBJ databases">
        <title>Genomes of bacteria type strains.</title>
        <authorList>
            <person name="Chen J."/>
            <person name="Zhu S."/>
            <person name="Chen J."/>
        </authorList>
    </citation>
    <scope>NUCLEOTIDE SEQUENCE [LARGE SCALE GENOMIC DNA]</scope>
    <source>
        <strain evidence="6 7">KCTC 52919</strain>
    </source>
</reference>
<protein>
    <submittedName>
        <fullName evidence="6">Phosphodiesterase</fullName>
    </submittedName>
</protein>
<evidence type="ECO:0000313" key="6">
    <source>
        <dbReference type="EMBL" id="NDV88235.1"/>
    </source>
</evidence>
<dbReference type="GO" id="GO:0004112">
    <property type="term" value="F:cyclic-nucleotide phosphodiesterase activity"/>
    <property type="evidence" value="ECO:0007669"/>
    <property type="project" value="InterPro"/>
</dbReference>
<keyword evidence="3" id="KW-0408">Iron</keyword>
<evidence type="ECO:0000256" key="1">
    <source>
        <dbReference type="ARBA" id="ARBA00022723"/>
    </source>
</evidence>
<comment type="caution">
    <text evidence="6">The sequence shown here is derived from an EMBL/GenBank/DDBJ whole genome shotgun (WGS) entry which is preliminary data.</text>
</comment>
<dbReference type="GO" id="GO:0046872">
    <property type="term" value="F:metal ion binding"/>
    <property type="evidence" value="ECO:0007669"/>
    <property type="project" value="UniProtKB-KW"/>
</dbReference>
<dbReference type="InterPro" id="IPR029052">
    <property type="entry name" value="Metallo-depent_PP-like"/>
</dbReference>
<proteinExistence type="inferred from homology"/>